<reference evidence="1 2" key="1">
    <citation type="submission" date="2014-02" db="EMBL/GenBank/DDBJ databases">
        <title>Genome sequence of Mycoplasma capricolum subsp. capricolum strain 14232.</title>
        <authorList>
            <person name="Sirand-Pugnet P."/>
            <person name="Breton M."/>
            <person name="Dordet-Frisoni E."/>
            <person name="Baranowski E."/>
            <person name="Barre A."/>
            <person name="Couture C."/>
            <person name="Dupuy V."/>
            <person name="Gaurivaud P."/>
            <person name="Jacob D."/>
            <person name="Lemaitre C."/>
            <person name="Manso-Silvan L."/>
            <person name="Nikolski M."/>
            <person name="Nouvel L.-X."/>
            <person name="Poumarat F."/>
            <person name="Tardy F."/>
            <person name="Thebault P."/>
            <person name="Theil S."/>
            <person name="Citti C."/>
            <person name="Thiaucourt F."/>
            <person name="Blanchard A."/>
        </authorList>
    </citation>
    <scope>NUCLEOTIDE SEQUENCE [LARGE SCALE GENOMIC DNA]</scope>
    <source>
        <strain evidence="1 2">14232</strain>
    </source>
</reference>
<dbReference type="EMBL" id="JFDO01000035">
    <property type="protein sequence ID" value="KEZ17080.1"/>
    <property type="molecule type" value="Genomic_DNA"/>
</dbReference>
<protein>
    <submittedName>
        <fullName evidence="1">Uncharacterized protein</fullName>
    </submittedName>
</protein>
<evidence type="ECO:0000313" key="2">
    <source>
        <dbReference type="Proteomes" id="UP000028533"/>
    </source>
</evidence>
<accession>A0A084EGI8</accession>
<name>A0A084EGI8_MYCCA</name>
<gene>
    <name evidence="1" type="ORF">MCAPa_8250</name>
</gene>
<dbReference type="AlphaFoldDB" id="A0A084EGI8"/>
<sequence>MDNKISIQKEIIYEINNAFKNKKINQTANYLTNNYLNQATNSGFLVKAIVIPRKYTLESSKNTGIWITNVQNDTRIFIPKNFVYDEDKSKQVVLIALPLFINNKKFNCFLRTKGSQRSKNIGIVKAYLFLLKINVFYYIEKGKEKLKQNIEKIKQVIDKTWNRTENLVKKIYKKEKSQEDNKINQIKQKSKLWTTNKDVFNYQKRTEPIVEELDYAFYLEEFFNFDDSNLQDEHIFEFTEEELECLKII</sequence>
<dbReference type="Proteomes" id="UP000028533">
    <property type="component" value="Unassembled WGS sequence"/>
</dbReference>
<comment type="caution">
    <text evidence="1">The sequence shown here is derived from an EMBL/GenBank/DDBJ whole genome shotgun (WGS) entry which is preliminary data.</text>
</comment>
<organism evidence="1 2">
    <name type="scientific">Mycoplasma capricolum subsp. capricolum 14232</name>
    <dbReference type="NCBI Taxonomy" id="1188238"/>
    <lineage>
        <taxon>Bacteria</taxon>
        <taxon>Bacillati</taxon>
        <taxon>Mycoplasmatota</taxon>
        <taxon>Mollicutes</taxon>
        <taxon>Mycoplasmataceae</taxon>
        <taxon>Mycoplasma</taxon>
    </lineage>
</organism>
<proteinExistence type="predicted"/>
<evidence type="ECO:0000313" key="1">
    <source>
        <dbReference type="EMBL" id="KEZ17080.1"/>
    </source>
</evidence>
<dbReference type="RefSeq" id="WP_051763778.1">
    <property type="nucleotide sequence ID" value="NZ_JFDO01000035.1"/>
</dbReference>